<dbReference type="InterPro" id="IPR005123">
    <property type="entry name" value="Oxoglu/Fe-dep_dioxygenase_dom"/>
</dbReference>
<dbReference type="GO" id="GO:0004656">
    <property type="term" value="F:procollagen-proline 4-dioxygenase activity"/>
    <property type="evidence" value="ECO:0007669"/>
    <property type="project" value="TreeGrafter"/>
</dbReference>
<keyword evidence="4" id="KW-0560">Oxidoreductase</keyword>
<dbReference type="Gene3D" id="2.60.120.620">
    <property type="entry name" value="q2cbj1_9rhob like domain"/>
    <property type="match status" value="1"/>
</dbReference>
<comment type="cofactor">
    <cofactor evidence="1">
        <name>L-ascorbate</name>
        <dbReference type="ChEBI" id="CHEBI:38290"/>
    </cofactor>
</comment>
<dbReference type="GO" id="GO:0031418">
    <property type="term" value="F:L-ascorbic acid binding"/>
    <property type="evidence" value="ECO:0007669"/>
    <property type="project" value="InterPro"/>
</dbReference>
<evidence type="ECO:0000256" key="6">
    <source>
        <dbReference type="SAM" id="Phobius"/>
    </source>
</evidence>
<dbReference type="PANTHER" id="PTHR10869">
    <property type="entry name" value="PROLYL 4-HYDROXYLASE ALPHA SUBUNIT"/>
    <property type="match status" value="1"/>
</dbReference>
<dbReference type="OrthoDB" id="69177at2759"/>
<feature type="domain" description="Fe2OG dioxygenase" evidence="7">
    <location>
        <begin position="105"/>
        <end position="224"/>
    </location>
</feature>
<comment type="caution">
    <text evidence="8">The sequence shown here is derived from an EMBL/GenBank/DDBJ whole genome shotgun (WGS) entry which is preliminary data.</text>
</comment>
<evidence type="ECO:0000256" key="5">
    <source>
        <dbReference type="ARBA" id="ARBA00023004"/>
    </source>
</evidence>
<dbReference type="GO" id="GO:0005506">
    <property type="term" value="F:iron ion binding"/>
    <property type="evidence" value="ECO:0007669"/>
    <property type="project" value="InterPro"/>
</dbReference>
<accession>X6NV63</accession>
<sequence>MDKVLSSSQARIEHDKIKRSCIWSVSNIWSEEECKHYIEATETMGYESIDWEYAPEYRNCQRVLTLSETVSKDLWLRLRKHLTKEAVDFVRPFGFGNEGVWIPLGINAALRFTKYGKGHYFKPHRDGSFVHDANLRSVYTVMIYLNEDFEGGETRFFHTHKNERYLTSNDFDAFHVRPATGTCLIFNHDVSGTKYISHITNKSHMLCITILFLFFILYYVSALS</sequence>
<keyword evidence="6" id="KW-0472">Membrane</keyword>
<evidence type="ECO:0000259" key="7">
    <source>
        <dbReference type="PROSITE" id="PS51471"/>
    </source>
</evidence>
<dbReference type="InterPro" id="IPR006620">
    <property type="entry name" value="Pro_4_hyd_alph"/>
</dbReference>
<evidence type="ECO:0000256" key="3">
    <source>
        <dbReference type="ARBA" id="ARBA00022964"/>
    </source>
</evidence>
<feature type="transmembrane region" description="Helical" evidence="6">
    <location>
        <begin position="203"/>
        <end position="221"/>
    </location>
</feature>
<protein>
    <recommendedName>
        <fullName evidence="7">Fe2OG dioxygenase domain-containing protein</fullName>
    </recommendedName>
</protein>
<evidence type="ECO:0000256" key="1">
    <source>
        <dbReference type="ARBA" id="ARBA00001961"/>
    </source>
</evidence>
<dbReference type="InterPro" id="IPR045054">
    <property type="entry name" value="P4HA-like"/>
</dbReference>
<keyword evidence="2" id="KW-0479">Metal-binding</keyword>
<gene>
    <name evidence="8" type="ORF">RFI_07249</name>
</gene>
<dbReference type="SMART" id="SM00702">
    <property type="entry name" value="P4Hc"/>
    <property type="match status" value="1"/>
</dbReference>
<proteinExistence type="predicted"/>
<keyword evidence="5" id="KW-0408">Iron</keyword>
<keyword evidence="6" id="KW-1133">Transmembrane helix</keyword>
<reference evidence="8 9" key="1">
    <citation type="journal article" date="2013" name="Curr. Biol.">
        <title>The Genome of the Foraminiferan Reticulomyxa filosa.</title>
        <authorList>
            <person name="Glockner G."/>
            <person name="Hulsmann N."/>
            <person name="Schleicher M."/>
            <person name="Noegel A.A."/>
            <person name="Eichinger L."/>
            <person name="Gallinger C."/>
            <person name="Pawlowski J."/>
            <person name="Sierra R."/>
            <person name="Euteneuer U."/>
            <person name="Pillet L."/>
            <person name="Moustafa A."/>
            <person name="Platzer M."/>
            <person name="Groth M."/>
            <person name="Szafranski K."/>
            <person name="Schliwa M."/>
        </authorList>
    </citation>
    <scope>NUCLEOTIDE SEQUENCE [LARGE SCALE GENOMIC DNA]</scope>
</reference>
<evidence type="ECO:0000313" key="8">
    <source>
        <dbReference type="EMBL" id="ETO29871.1"/>
    </source>
</evidence>
<dbReference type="OMA" id="FKPHRDG"/>
<keyword evidence="3" id="KW-0223">Dioxygenase</keyword>
<dbReference type="InterPro" id="IPR044862">
    <property type="entry name" value="Pro_4_hyd_alph_FE2OG_OXY"/>
</dbReference>
<keyword evidence="9" id="KW-1185">Reference proteome</keyword>
<dbReference type="PANTHER" id="PTHR10869:SF246">
    <property type="entry name" value="TRANSMEMBRANE PROLYL 4-HYDROXYLASE"/>
    <property type="match status" value="1"/>
</dbReference>
<evidence type="ECO:0000256" key="4">
    <source>
        <dbReference type="ARBA" id="ARBA00023002"/>
    </source>
</evidence>
<name>X6NV63_RETFI</name>
<dbReference type="GO" id="GO:0005783">
    <property type="term" value="C:endoplasmic reticulum"/>
    <property type="evidence" value="ECO:0007669"/>
    <property type="project" value="TreeGrafter"/>
</dbReference>
<organism evidence="8 9">
    <name type="scientific">Reticulomyxa filosa</name>
    <dbReference type="NCBI Taxonomy" id="46433"/>
    <lineage>
        <taxon>Eukaryota</taxon>
        <taxon>Sar</taxon>
        <taxon>Rhizaria</taxon>
        <taxon>Retaria</taxon>
        <taxon>Foraminifera</taxon>
        <taxon>Monothalamids</taxon>
        <taxon>Reticulomyxidae</taxon>
        <taxon>Reticulomyxa</taxon>
    </lineage>
</organism>
<dbReference type="Proteomes" id="UP000023152">
    <property type="component" value="Unassembled WGS sequence"/>
</dbReference>
<evidence type="ECO:0000256" key="2">
    <source>
        <dbReference type="ARBA" id="ARBA00022723"/>
    </source>
</evidence>
<dbReference type="EMBL" id="ASPP01005797">
    <property type="protein sequence ID" value="ETO29871.1"/>
    <property type="molecule type" value="Genomic_DNA"/>
</dbReference>
<keyword evidence="6" id="KW-0812">Transmembrane</keyword>
<evidence type="ECO:0000313" key="9">
    <source>
        <dbReference type="Proteomes" id="UP000023152"/>
    </source>
</evidence>
<dbReference type="AlphaFoldDB" id="X6NV63"/>
<dbReference type="Pfam" id="PF13640">
    <property type="entry name" value="2OG-FeII_Oxy_3"/>
    <property type="match status" value="1"/>
</dbReference>
<dbReference type="PROSITE" id="PS51471">
    <property type="entry name" value="FE2OG_OXY"/>
    <property type="match status" value="1"/>
</dbReference>